<dbReference type="Pfam" id="PF03009">
    <property type="entry name" value="GDPD"/>
    <property type="match status" value="1"/>
</dbReference>
<dbReference type="GO" id="GO:0006629">
    <property type="term" value="P:lipid metabolic process"/>
    <property type="evidence" value="ECO:0007669"/>
    <property type="project" value="InterPro"/>
</dbReference>
<dbReference type="SUPFAM" id="SSF51695">
    <property type="entry name" value="PLC-like phosphodiesterases"/>
    <property type="match status" value="1"/>
</dbReference>
<dbReference type="AlphaFoldDB" id="A0A1J5Q179"/>
<protein>
    <submittedName>
        <fullName evidence="2">Glycerophosphoryl diester phosphodiesterase</fullName>
        <ecNumber evidence="2">3.1.4.46</ecNumber>
    </submittedName>
</protein>
<reference evidence="2" key="1">
    <citation type="submission" date="2016-10" db="EMBL/GenBank/DDBJ databases">
        <title>Sequence of Gallionella enrichment culture.</title>
        <authorList>
            <person name="Poehlein A."/>
            <person name="Muehling M."/>
            <person name="Daniel R."/>
        </authorList>
    </citation>
    <scope>NUCLEOTIDE SEQUENCE</scope>
</reference>
<accession>A0A1J5Q179</accession>
<keyword evidence="2" id="KW-0378">Hydrolase</keyword>
<dbReference type="PANTHER" id="PTHR46211">
    <property type="entry name" value="GLYCEROPHOSPHORYL DIESTER PHOSPHODIESTERASE"/>
    <property type="match status" value="1"/>
</dbReference>
<feature type="domain" description="GP-PDE" evidence="1">
    <location>
        <begin position="9"/>
        <end position="253"/>
    </location>
</feature>
<dbReference type="InterPro" id="IPR030395">
    <property type="entry name" value="GP_PDE_dom"/>
</dbReference>
<organism evidence="2">
    <name type="scientific">mine drainage metagenome</name>
    <dbReference type="NCBI Taxonomy" id="410659"/>
    <lineage>
        <taxon>unclassified sequences</taxon>
        <taxon>metagenomes</taxon>
        <taxon>ecological metagenomes</taxon>
    </lineage>
</organism>
<name>A0A1J5Q179_9ZZZZ</name>
<sequence>MTTVLADDTRWFAHRGGGAAAPENTMAAFNAGLQAGFRAFECDVKRSGDGVLWLLHDDTLDRTTDARGLAAPWRWESLQLLDAGSWHGKRFAGEPPASLEQVLAFAERHRVLLNLEIKPNPGEDVMTGDAVARAALGWAKAHPQSPQPILSSFSLSALQAARAALDDLKSALPLAYLVEMYSELALDQAVALRAEALHTDWEQITPAVVQAVHAAGLRLRGYTVNRAPSARRLLDLGVDGLFTDRLDLPSTLSAREHQARPAARE</sequence>
<gene>
    <name evidence="2" type="primary">ugpQ_5</name>
    <name evidence="2" type="ORF">GALL_412860</name>
</gene>
<dbReference type="Gene3D" id="3.20.20.190">
    <property type="entry name" value="Phosphatidylinositol (PI) phosphodiesterase"/>
    <property type="match status" value="1"/>
</dbReference>
<proteinExistence type="predicted"/>
<dbReference type="GO" id="GO:0008889">
    <property type="term" value="F:glycerophosphodiester phosphodiesterase activity"/>
    <property type="evidence" value="ECO:0007669"/>
    <property type="project" value="UniProtKB-EC"/>
</dbReference>
<dbReference type="InterPro" id="IPR017946">
    <property type="entry name" value="PLC-like_Pdiesterase_TIM-brl"/>
</dbReference>
<comment type="caution">
    <text evidence="2">The sequence shown here is derived from an EMBL/GenBank/DDBJ whole genome shotgun (WGS) entry which is preliminary data.</text>
</comment>
<evidence type="ECO:0000313" key="2">
    <source>
        <dbReference type="EMBL" id="OIQ77024.1"/>
    </source>
</evidence>
<dbReference type="EC" id="3.1.4.46" evidence="2"/>
<dbReference type="PANTHER" id="PTHR46211:SF1">
    <property type="entry name" value="GLYCEROPHOSPHODIESTER PHOSPHODIESTERASE, CYTOPLASMIC"/>
    <property type="match status" value="1"/>
</dbReference>
<dbReference type="EMBL" id="MLJW01001714">
    <property type="protein sequence ID" value="OIQ77024.1"/>
    <property type="molecule type" value="Genomic_DNA"/>
</dbReference>
<evidence type="ECO:0000259" key="1">
    <source>
        <dbReference type="PROSITE" id="PS51704"/>
    </source>
</evidence>
<dbReference type="PROSITE" id="PS51704">
    <property type="entry name" value="GP_PDE"/>
    <property type="match status" value="1"/>
</dbReference>